<dbReference type="InterPro" id="IPR013783">
    <property type="entry name" value="Ig-like_fold"/>
</dbReference>
<organism evidence="1 2">
    <name type="scientific">Hoylesella buccalis DNF00853</name>
    <dbReference type="NCBI Taxonomy" id="1401074"/>
    <lineage>
        <taxon>Bacteria</taxon>
        <taxon>Pseudomonadati</taxon>
        <taxon>Bacteroidota</taxon>
        <taxon>Bacteroidia</taxon>
        <taxon>Bacteroidales</taxon>
        <taxon>Prevotellaceae</taxon>
        <taxon>Hoylesella</taxon>
    </lineage>
</organism>
<dbReference type="SUPFAM" id="SSF49464">
    <property type="entry name" value="Carboxypeptidase regulatory domain-like"/>
    <property type="match status" value="1"/>
</dbReference>
<dbReference type="AlphaFoldDB" id="A0A095ZLA4"/>
<sequence length="961" mass="106706">MAETVSPYVIDFSVAINTDQHDFKVGTGWGHIVDSYDNGYTRYTWQADGGVDNSACLEIGSQKMINFDDNSEHILQDMLVTPAVSGKVSLYAKITRTWSDDAGVKFYYVTEKDGVLKAGDEIKPTVYQLNGSEYQLVELPSLPKGTRIGIRGWYVKIDHFRAESAEVDMVSALKVVSAKWAGSEYTDYDADGNLELAYQVVVQNVGDRTLKPGSEGYSLSLTRQVMNTVYSTVNIAQTLQPGETSSPISVKTVVNKCQIQATKLFLNIQENINKTSVPLPEIAPNDYAPRFSLTGAYGRTPLRTGYRIDYGMSRGQVDVIFFLRNDGAVTQKLTEITATTGFASSLRGPIEIAPHDSVKLTVSLMPDQKGEKHGHLTVRGENGVDIVLNLNGYSVPENQWFVDFESDSKPVGFQVEQGWYVSNYPTLVYRINNQSSMEVNKQEPVKLISPLVEVKDGESLTFELAKQNSASFMNIYYSADRKTWQQVARFTHDQMSDSVLSKSFLYNNYAFTRFTVDNIPAGRWYIAFESGATHLDNILGYHLIGSEHDVYINHVNIPSTGTVNTSMEVNAILTNIMKVKELANDYQFGFYLDDRLVLSADPADLEALWERSVSGKFTPHQAGTYKAYWKFTRGDVVVVSDTVSVTIAPESTYQVNKTGERIWSYELAPARFYDYYSESECIYLADELGLAPGAEIKQLIYRGYNPSTELNANLSVWVQNTEADQISEPYAFTSTQEMTQVYDGMIPVRKVGTMAMQDDVLVITLAKPFVYTGGNLRVRVGHRAIEEAARVYFDVQNADGRCIARSGTVDLDKVDIHAYKLPILRVGAEAKTVTVSGRVTDKEGNAVSGATVMLKSGDVEYSALTDAQGHYQLVVIKSQLNYQALFMSEGRETETSDVMLTGDAIELNHIFGDTTGVNNVKASDAQVVGYYSIDGRKLNAPMPGITIVRYADGTSRKIIIR</sequence>
<name>A0A095ZLA4_9BACT</name>
<dbReference type="Gene3D" id="2.60.40.1120">
    <property type="entry name" value="Carboxypeptidase-like, regulatory domain"/>
    <property type="match status" value="1"/>
</dbReference>
<gene>
    <name evidence="1" type="ORF">HMPREF2137_05320</name>
</gene>
<evidence type="ECO:0000313" key="2">
    <source>
        <dbReference type="Proteomes" id="UP000029556"/>
    </source>
</evidence>
<reference evidence="1 2" key="1">
    <citation type="submission" date="2014-07" db="EMBL/GenBank/DDBJ databases">
        <authorList>
            <person name="McCorrison J."/>
            <person name="Sanka R."/>
            <person name="Torralba M."/>
            <person name="Gillis M."/>
            <person name="Haft D.H."/>
            <person name="Methe B."/>
            <person name="Sutton G."/>
            <person name="Nelson K.E."/>
        </authorList>
    </citation>
    <scope>NUCLEOTIDE SEQUENCE [LARGE SCALE GENOMIC DNA]</scope>
    <source>
        <strain evidence="1 2">DNF00853</strain>
    </source>
</reference>
<dbReference type="Pfam" id="PF13620">
    <property type="entry name" value="CarboxypepD_reg"/>
    <property type="match status" value="1"/>
</dbReference>
<evidence type="ECO:0000313" key="1">
    <source>
        <dbReference type="EMBL" id="KGF35176.1"/>
    </source>
</evidence>
<evidence type="ECO:0008006" key="3">
    <source>
        <dbReference type="Google" id="ProtNLM"/>
    </source>
</evidence>
<dbReference type="EMBL" id="JRNN01000055">
    <property type="protein sequence ID" value="KGF35176.1"/>
    <property type="molecule type" value="Genomic_DNA"/>
</dbReference>
<protein>
    <recommendedName>
        <fullName evidence="3">Carboxypeptidase regulatory-like domain-containing protein</fullName>
    </recommendedName>
</protein>
<comment type="caution">
    <text evidence="1">The sequence shown here is derived from an EMBL/GenBank/DDBJ whole genome shotgun (WGS) entry which is preliminary data.</text>
</comment>
<accession>A0A095ZLA4</accession>
<dbReference type="Proteomes" id="UP000029556">
    <property type="component" value="Unassembled WGS sequence"/>
</dbReference>
<dbReference type="InterPro" id="IPR008969">
    <property type="entry name" value="CarboxyPept-like_regulatory"/>
</dbReference>
<dbReference type="Gene3D" id="2.60.40.10">
    <property type="entry name" value="Immunoglobulins"/>
    <property type="match status" value="1"/>
</dbReference>
<proteinExistence type="predicted"/>